<sequence>MSSRQQQERALARALDDLAEDAPSPTGDLYGRLRAGAARRRRAQQVVVGAGVLAVLAVGVIVVPVLTAEPTPRTVVAAGASGTPADCPARADDWTAGPQRQGSELELVPPGAVVARVCRYQPLPPATLPGGTDQPLVRSGLLTGAPLATAVRALDGARRGVMHCPANSTTTLLLRFHYPSGPDVDVRMGAAGCRNSTNGALNAVATGVEIPGYTD</sequence>
<evidence type="ECO:0000256" key="1">
    <source>
        <dbReference type="SAM" id="MobiDB-lite"/>
    </source>
</evidence>
<dbReference type="RefSeq" id="WP_344442387.1">
    <property type="nucleotide sequence ID" value="NZ_BAAALF010000050.1"/>
</dbReference>
<keyword evidence="2" id="KW-0472">Membrane</keyword>
<evidence type="ECO:0008006" key="5">
    <source>
        <dbReference type="Google" id="ProtNLM"/>
    </source>
</evidence>
<gene>
    <name evidence="3" type="ORF">GCM10009665_33150</name>
</gene>
<keyword evidence="2" id="KW-1133">Transmembrane helix</keyword>
<proteinExistence type="predicted"/>
<protein>
    <recommendedName>
        <fullName evidence="5">Serine/threonine protein kinase</fullName>
    </recommendedName>
</protein>
<name>A0ABN1W7Z6_9ACTN</name>
<keyword evidence="4" id="KW-1185">Reference proteome</keyword>
<reference evidence="3 4" key="1">
    <citation type="journal article" date="2019" name="Int. J. Syst. Evol. Microbiol.">
        <title>The Global Catalogue of Microorganisms (GCM) 10K type strain sequencing project: providing services to taxonomists for standard genome sequencing and annotation.</title>
        <authorList>
            <consortium name="The Broad Institute Genomics Platform"/>
            <consortium name="The Broad Institute Genome Sequencing Center for Infectious Disease"/>
            <person name="Wu L."/>
            <person name="Ma J."/>
        </authorList>
    </citation>
    <scope>NUCLEOTIDE SEQUENCE [LARGE SCALE GENOMIC DNA]</scope>
    <source>
        <strain evidence="3 4">JCM 13004</strain>
    </source>
</reference>
<feature type="compositionally biased region" description="Basic and acidic residues" evidence="1">
    <location>
        <begin position="1"/>
        <end position="16"/>
    </location>
</feature>
<comment type="caution">
    <text evidence="3">The sequence shown here is derived from an EMBL/GenBank/DDBJ whole genome shotgun (WGS) entry which is preliminary data.</text>
</comment>
<organism evidence="3 4">
    <name type="scientific">Kitasatospora nipponensis</name>
    <dbReference type="NCBI Taxonomy" id="258049"/>
    <lineage>
        <taxon>Bacteria</taxon>
        <taxon>Bacillati</taxon>
        <taxon>Actinomycetota</taxon>
        <taxon>Actinomycetes</taxon>
        <taxon>Kitasatosporales</taxon>
        <taxon>Streptomycetaceae</taxon>
        <taxon>Kitasatospora</taxon>
    </lineage>
</organism>
<feature type="transmembrane region" description="Helical" evidence="2">
    <location>
        <begin position="46"/>
        <end position="66"/>
    </location>
</feature>
<accession>A0ABN1W7Z6</accession>
<evidence type="ECO:0000313" key="4">
    <source>
        <dbReference type="Proteomes" id="UP001500037"/>
    </source>
</evidence>
<dbReference type="EMBL" id="BAAALF010000050">
    <property type="protein sequence ID" value="GAA1239750.1"/>
    <property type="molecule type" value="Genomic_DNA"/>
</dbReference>
<evidence type="ECO:0000313" key="3">
    <source>
        <dbReference type="EMBL" id="GAA1239750.1"/>
    </source>
</evidence>
<keyword evidence="2" id="KW-0812">Transmembrane</keyword>
<dbReference type="Proteomes" id="UP001500037">
    <property type="component" value="Unassembled WGS sequence"/>
</dbReference>
<evidence type="ECO:0000256" key="2">
    <source>
        <dbReference type="SAM" id="Phobius"/>
    </source>
</evidence>
<feature type="region of interest" description="Disordered" evidence="1">
    <location>
        <begin position="1"/>
        <end position="26"/>
    </location>
</feature>